<sequence length="50" mass="5882">MKLEKEKTGLERCFMPDIFGELYYDSGILSDFQPVHKSEKRAILTWGFLI</sequence>
<evidence type="ECO:0000313" key="3">
    <source>
        <dbReference type="Proteomes" id="UP000017118"/>
    </source>
</evidence>
<evidence type="ECO:0000313" key="1">
    <source>
        <dbReference type="EMBL" id="AGX43867.1"/>
    </source>
</evidence>
<keyword evidence="3" id="KW-1185">Reference proteome</keyword>
<name>U5MWQ2_CLOSA</name>
<dbReference type="EMBL" id="CP006721">
    <property type="protein sequence ID" value="AGX43925.1"/>
    <property type="molecule type" value="Genomic_DNA"/>
</dbReference>
<evidence type="ECO:0000313" key="2">
    <source>
        <dbReference type="EMBL" id="AGX43925.1"/>
    </source>
</evidence>
<reference evidence="1 3" key="1">
    <citation type="journal article" date="2013" name="Genome Announc.">
        <title>Complete Genome Sequence of the Solvent Producer Clostridium saccharobutylicum NCP262 (DSM 13864).</title>
        <authorList>
            <person name="Poehlein A."/>
            <person name="Hartwich K."/>
            <person name="Krabben P."/>
            <person name="Ehrenreich A."/>
            <person name="Liebl W."/>
            <person name="Durre P."/>
            <person name="Gottschalk G."/>
            <person name="Daniel R."/>
        </authorList>
    </citation>
    <scope>NUCLEOTIDE SEQUENCE [LARGE SCALE GENOMIC DNA]</scope>
    <source>
        <strain evidence="1">DSM 13864</strain>
    </source>
</reference>
<dbReference type="KEGG" id="csb:CLSA_c29000"/>
<dbReference type="KEGG" id="csb:CLSA_c29580"/>
<gene>
    <name evidence="1" type="ORF">CLSA_c29000</name>
    <name evidence="2" type="ORF">CLSA_c29580</name>
</gene>
<proteinExistence type="predicted"/>
<dbReference type="PATRIC" id="fig|1345695.3.peg.2881"/>
<dbReference type="AlphaFoldDB" id="U5MWQ2"/>
<dbReference type="Proteomes" id="UP000017118">
    <property type="component" value="Chromosome"/>
</dbReference>
<organism evidence="1 3">
    <name type="scientific">Clostridium saccharobutylicum DSM 13864</name>
    <dbReference type="NCBI Taxonomy" id="1345695"/>
    <lineage>
        <taxon>Bacteria</taxon>
        <taxon>Bacillati</taxon>
        <taxon>Bacillota</taxon>
        <taxon>Clostridia</taxon>
        <taxon>Eubacteriales</taxon>
        <taxon>Clostridiaceae</taxon>
        <taxon>Clostridium</taxon>
    </lineage>
</organism>
<accession>U5MWQ2</accession>
<dbReference type="EMBL" id="CP006721">
    <property type="protein sequence ID" value="AGX43867.1"/>
    <property type="molecule type" value="Genomic_DNA"/>
</dbReference>
<protein>
    <submittedName>
        <fullName evidence="1">Uncharacterized protein</fullName>
    </submittedName>
</protein>
<dbReference type="HOGENOM" id="CLU_3116460_0_0_9"/>